<sequence length="47" mass="5318">VGARPQFIKASMVSKEIAKYANISETIIHTGQHFDENMSKIFFDEMG</sequence>
<dbReference type="SUPFAM" id="SSF53756">
    <property type="entry name" value="UDP-Glycosyltransferase/glycogen phosphorylase"/>
    <property type="match status" value="1"/>
</dbReference>
<dbReference type="Gene3D" id="3.40.50.2000">
    <property type="entry name" value="Glycogen Phosphorylase B"/>
    <property type="match status" value="1"/>
</dbReference>
<dbReference type="EMBL" id="UINC01213255">
    <property type="protein sequence ID" value="SVE37944.1"/>
    <property type="molecule type" value="Genomic_DNA"/>
</dbReference>
<reference evidence="1" key="1">
    <citation type="submission" date="2018-05" db="EMBL/GenBank/DDBJ databases">
        <authorList>
            <person name="Lanie J.A."/>
            <person name="Ng W.-L."/>
            <person name="Kazmierczak K.M."/>
            <person name="Andrzejewski T.M."/>
            <person name="Davidsen T.M."/>
            <person name="Wayne K.J."/>
            <person name="Tettelin H."/>
            <person name="Glass J.I."/>
            <person name="Rusch D."/>
            <person name="Podicherti R."/>
            <person name="Tsui H.-C.T."/>
            <person name="Winkler M.E."/>
        </authorList>
    </citation>
    <scope>NUCLEOTIDE SEQUENCE</scope>
</reference>
<accession>A0A383D0V1</accession>
<protein>
    <recommendedName>
        <fullName evidence="2">UDP-N-acetylglucosamine 2-epimerase domain-containing protein</fullName>
    </recommendedName>
</protein>
<proteinExistence type="predicted"/>
<feature type="non-terminal residue" evidence="1">
    <location>
        <position position="1"/>
    </location>
</feature>
<name>A0A383D0V1_9ZZZZ</name>
<evidence type="ECO:0000313" key="1">
    <source>
        <dbReference type="EMBL" id="SVE37944.1"/>
    </source>
</evidence>
<feature type="non-terminal residue" evidence="1">
    <location>
        <position position="47"/>
    </location>
</feature>
<organism evidence="1">
    <name type="scientific">marine metagenome</name>
    <dbReference type="NCBI Taxonomy" id="408172"/>
    <lineage>
        <taxon>unclassified sequences</taxon>
        <taxon>metagenomes</taxon>
        <taxon>ecological metagenomes</taxon>
    </lineage>
</organism>
<dbReference type="PANTHER" id="PTHR43174:SF1">
    <property type="entry name" value="UDP-N-ACETYLGLUCOSAMINE 2-EPIMERASE"/>
    <property type="match status" value="1"/>
</dbReference>
<dbReference type="AlphaFoldDB" id="A0A383D0V1"/>
<evidence type="ECO:0008006" key="2">
    <source>
        <dbReference type="Google" id="ProtNLM"/>
    </source>
</evidence>
<dbReference type="InterPro" id="IPR029767">
    <property type="entry name" value="WecB-like"/>
</dbReference>
<gene>
    <name evidence="1" type="ORF">METZ01_LOCUS490798</name>
</gene>
<dbReference type="PANTHER" id="PTHR43174">
    <property type="entry name" value="UDP-N-ACETYLGLUCOSAMINE 2-EPIMERASE"/>
    <property type="match status" value="1"/>
</dbReference>